<organism evidence="5 6">
    <name type="scientific">Pinctada imbricata</name>
    <name type="common">Atlantic pearl-oyster</name>
    <name type="synonym">Pinctada martensii</name>
    <dbReference type="NCBI Taxonomy" id="66713"/>
    <lineage>
        <taxon>Eukaryota</taxon>
        <taxon>Metazoa</taxon>
        <taxon>Spiralia</taxon>
        <taxon>Lophotrochozoa</taxon>
        <taxon>Mollusca</taxon>
        <taxon>Bivalvia</taxon>
        <taxon>Autobranchia</taxon>
        <taxon>Pteriomorphia</taxon>
        <taxon>Pterioida</taxon>
        <taxon>Pterioidea</taxon>
        <taxon>Pteriidae</taxon>
        <taxon>Pinctada</taxon>
    </lineage>
</organism>
<dbReference type="Gene3D" id="2.60.40.10">
    <property type="entry name" value="Immunoglobulins"/>
    <property type="match status" value="2"/>
</dbReference>
<name>A0AA88YWE2_PINIB</name>
<reference evidence="5" key="1">
    <citation type="submission" date="2019-08" db="EMBL/GenBank/DDBJ databases">
        <title>The improved chromosome-level genome for the pearl oyster Pinctada fucata martensii using PacBio sequencing and Hi-C.</title>
        <authorList>
            <person name="Zheng Z."/>
        </authorList>
    </citation>
    <scope>NUCLEOTIDE SEQUENCE</scope>
    <source>
        <strain evidence="5">ZZ-2019</strain>
        <tissue evidence="5">Adductor muscle</tissue>
    </source>
</reference>
<dbReference type="EMBL" id="VSWD01000001">
    <property type="protein sequence ID" value="KAK3108075.1"/>
    <property type="molecule type" value="Genomic_DNA"/>
</dbReference>
<dbReference type="InterPro" id="IPR003598">
    <property type="entry name" value="Ig_sub2"/>
</dbReference>
<dbReference type="AlphaFoldDB" id="A0AA88YWE2"/>
<evidence type="ECO:0000313" key="6">
    <source>
        <dbReference type="Proteomes" id="UP001186944"/>
    </source>
</evidence>
<evidence type="ECO:0000256" key="3">
    <source>
        <dbReference type="ARBA" id="ARBA00023157"/>
    </source>
</evidence>
<dbReference type="GO" id="GO:0016020">
    <property type="term" value="C:membrane"/>
    <property type="evidence" value="ECO:0007669"/>
    <property type="project" value="UniProtKB-SubCell"/>
</dbReference>
<dbReference type="PANTHER" id="PTHR45889">
    <property type="entry name" value="IG-LIKE DOMAIN-CONTAINING PROTEIN"/>
    <property type="match status" value="1"/>
</dbReference>
<dbReference type="InterPro" id="IPR007110">
    <property type="entry name" value="Ig-like_dom"/>
</dbReference>
<comment type="subcellular location">
    <subcellularLocation>
        <location evidence="1">Membrane</location>
        <topology evidence="1">Single-pass membrane protein</topology>
    </subcellularLocation>
</comment>
<dbReference type="InterPro" id="IPR013783">
    <property type="entry name" value="Ig-like_fold"/>
</dbReference>
<feature type="domain" description="Ig-like" evidence="4">
    <location>
        <begin position="22"/>
        <end position="128"/>
    </location>
</feature>
<keyword evidence="6" id="KW-1185">Reference proteome</keyword>
<evidence type="ECO:0000256" key="1">
    <source>
        <dbReference type="ARBA" id="ARBA00004167"/>
    </source>
</evidence>
<dbReference type="PROSITE" id="PS50835">
    <property type="entry name" value="IG_LIKE"/>
    <property type="match status" value="2"/>
</dbReference>
<dbReference type="SUPFAM" id="SSF48726">
    <property type="entry name" value="Immunoglobulin"/>
    <property type="match status" value="1"/>
</dbReference>
<dbReference type="InterPro" id="IPR003599">
    <property type="entry name" value="Ig_sub"/>
</dbReference>
<dbReference type="InterPro" id="IPR036179">
    <property type="entry name" value="Ig-like_dom_sf"/>
</dbReference>
<proteinExistence type="predicted"/>
<protein>
    <recommendedName>
        <fullName evidence="4">Ig-like domain-containing protein</fullName>
    </recommendedName>
</protein>
<evidence type="ECO:0000313" key="5">
    <source>
        <dbReference type="EMBL" id="KAK3108075.1"/>
    </source>
</evidence>
<feature type="domain" description="Ig-like" evidence="4">
    <location>
        <begin position="144"/>
        <end position="247"/>
    </location>
</feature>
<dbReference type="PANTHER" id="PTHR45889:SF8">
    <property type="entry name" value="IG-LIKE DOMAIN-CONTAINING PROTEIN"/>
    <property type="match status" value="1"/>
</dbReference>
<accession>A0AA88YWE2</accession>
<dbReference type="Proteomes" id="UP001186944">
    <property type="component" value="Unassembled WGS sequence"/>
</dbReference>
<keyword evidence="2" id="KW-0472">Membrane</keyword>
<gene>
    <name evidence="5" type="ORF">FSP39_000698</name>
</gene>
<keyword evidence="3" id="KW-1015">Disulfide bond</keyword>
<dbReference type="Pfam" id="PF08205">
    <property type="entry name" value="C2-set_2"/>
    <property type="match status" value="1"/>
</dbReference>
<dbReference type="Pfam" id="PF13927">
    <property type="entry name" value="Ig_3"/>
    <property type="match status" value="1"/>
</dbReference>
<dbReference type="SMART" id="SM00408">
    <property type="entry name" value="IGc2"/>
    <property type="match status" value="1"/>
</dbReference>
<evidence type="ECO:0000256" key="2">
    <source>
        <dbReference type="ARBA" id="ARBA00023136"/>
    </source>
</evidence>
<evidence type="ECO:0000259" key="4">
    <source>
        <dbReference type="PROSITE" id="PS50835"/>
    </source>
</evidence>
<dbReference type="SMART" id="SM00409">
    <property type="entry name" value="IG"/>
    <property type="match status" value="2"/>
</dbReference>
<dbReference type="InterPro" id="IPR013162">
    <property type="entry name" value="CD80_C2-set"/>
</dbReference>
<sequence>MPSNLKTSNISNNLFTVKGKAPYAAPLSSRSGGLAENESVNFTCKADLGKPPGSIGWWLYRRNKDTPQDLTNAAIETPDSEGDPGICDNIVISTLPFKLDKDDNHAVIRCTVNQELLSSPTGKPQDMPYKQTDMLRVFYEVRKPEITKKPNALVYDVDTQSLTIQCFTIGNPNPFTTNDERKGKVTWYYKRSSDSNDILASQVPNIKITRREVVLQKLSESQAGIYTCEVRNRFKGIDYVQRSEVLIKIVSTMDHVYVDAEDIRNKKHVTMDIH</sequence>
<comment type="caution">
    <text evidence="5">The sequence shown here is derived from an EMBL/GenBank/DDBJ whole genome shotgun (WGS) entry which is preliminary data.</text>
</comment>